<evidence type="ECO:0000313" key="2">
    <source>
        <dbReference type="Proteomes" id="UP000233556"/>
    </source>
</evidence>
<name>A0A2I0U2Q3_LIMLA</name>
<sequence length="113" mass="12856">MSFTPTYKKGCKEDLENYRPVSLTFVSGYGQVILSAIIWHIQENQVIGHGFMKGTSFLTNLVFYDKISYLVDEGKPVEVVVRYVNELRFDKSFGISRNCICSLKEELASTVCN</sequence>
<keyword evidence="1" id="KW-0695">RNA-directed DNA polymerase</keyword>
<protein>
    <submittedName>
        <fullName evidence="1">Rna-directed dna polymerase from mobile element jockey-like</fullName>
    </submittedName>
</protein>
<dbReference type="Proteomes" id="UP000233556">
    <property type="component" value="Unassembled WGS sequence"/>
</dbReference>
<evidence type="ECO:0000313" key="1">
    <source>
        <dbReference type="EMBL" id="PKU40301.1"/>
    </source>
</evidence>
<accession>A0A2I0U2Q3</accession>
<dbReference type="AlphaFoldDB" id="A0A2I0U2Q3"/>
<reference evidence="2" key="1">
    <citation type="submission" date="2017-11" db="EMBL/GenBank/DDBJ databases">
        <authorList>
            <person name="Lima N.C."/>
            <person name="Parody-Merino A.M."/>
            <person name="Battley P.F."/>
            <person name="Fidler A.E."/>
            <person name="Prosdocimi F."/>
        </authorList>
    </citation>
    <scope>NUCLEOTIDE SEQUENCE [LARGE SCALE GENOMIC DNA]</scope>
</reference>
<dbReference type="GO" id="GO:0003964">
    <property type="term" value="F:RNA-directed DNA polymerase activity"/>
    <property type="evidence" value="ECO:0007669"/>
    <property type="project" value="UniProtKB-KW"/>
</dbReference>
<keyword evidence="2" id="KW-1185">Reference proteome</keyword>
<dbReference type="EMBL" id="KZ506298">
    <property type="protein sequence ID" value="PKU40301.1"/>
    <property type="molecule type" value="Genomic_DNA"/>
</dbReference>
<organism evidence="1 2">
    <name type="scientific">Limosa lapponica baueri</name>
    <dbReference type="NCBI Taxonomy" id="1758121"/>
    <lineage>
        <taxon>Eukaryota</taxon>
        <taxon>Metazoa</taxon>
        <taxon>Chordata</taxon>
        <taxon>Craniata</taxon>
        <taxon>Vertebrata</taxon>
        <taxon>Euteleostomi</taxon>
        <taxon>Archelosauria</taxon>
        <taxon>Archosauria</taxon>
        <taxon>Dinosauria</taxon>
        <taxon>Saurischia</taxon>
        <taxon>Theropoda</taxon>
        <taxon>Coelurosauria</taxon>
        <taxon>Aves</taxon>
        <taxon>Neognathae</taxon>
        <taxon>Neoaves</taxon>
        <taxon>Charadriiformes</taxon>
        <taxon>Scolopacidae</taxon>
        <taxon>Limosa</taxon>
    </lineage>
</organism>
<reference evidence="2" key="2">
    <citation type="submission" date="2017-12" db="EMBL/GenBank/DDBJ databases">
        <title>Genome sequence of the Bar-tailed Godwit (Limosa lapponica baueri).</title>
        <authorList>
            <person name="Lima N.C.B."/>
            <person name="Parody-Merino A.M."/>
            <person name="Battley P.F."/>
            <person name="Fidler A.E."/>
            <person name="Prosdocimi F."/>
        </authorList>
    </citation>
    <scope>NUCLEOTIDE SEQUENCE [LARGE SCALE GENOMIC DNA]</scope>
</reference>
<dbReference type="OrthoDB" id="416454at2759"/>
<gene>
    <name evidence="1" type="ORF">llap_9390</name>
</gene>
<keyword evidence="1" id="KW-0808">Transferase</keyword>
<proteinExistence type="predicted"/>
<keyword evidence="1" id="KW-0548">Nucleotidyltransferase</keyword>